<sequence>MALLTIEDEELPVNPEVKPVNPKECPDVFRGIAVDTKYVPRSDLMAWITGSNWRVDYFSQILREDQEPTALDIHRRPDKQQYIAIKGMDLKVTQALQYNQAENTTKFKVDGTGFTYPFLVPQKNDMFIADVGDGRSGLFTITSVRRQTILRDSTYAVTWKMIHYITQQEYDDLITKSQMSYYYSSTSLMNGCGPFVTEQEQEDNTNLTKLYKEIIRNYITEFYSPQHQTFLVPDQLTKTYDHFAVKAFLQMVDASADPRMYKIKLLNVFSEPVMSQPTVWDAIVRQDVARMCYATEKAHLVTTKISRWKPVFQAIGFTGIARMVFPIDAPIDVESRYDGETMCRPDGQPFREGRPMREAPGPYRTQAERNLPWFKRIDPQYEDRVKPWQIPADIYPIVRDNYYVFTEAFYRGDKKLMSKLELCVWAMINGEAVNADQLREVAKCSRSWDNLERYYYHIVLLSLIKYSLR</sequence>
<dbReference type="EMBL" id="KU521356">
    <property type="protein sequence ID" value="ANM44884.1"/>
    <property type="molecule type" value="Genomic_DNA"/>
</dbReference>
<name>A0A192Y4Q6_9CAUD</name>
<dbReference type="Pfam" id="PF24215">
    <property type="entry name" value="H_T_assoc"/>
    <property type="match status" value="1"/>
</dbReference>
<protein>
    <submittedName>
        <fullName evidence="4">Putative structural head protein</fullName>
    </submittedName>
</protein>
<evidence type="ECO:0000313" key="5">
    <source>
        <dbReference type="Proteomes" id="UP000224336"/>
    </source>
</evidence>
<gene>
    <name evidence="4" type="ORF">KTN4_126</name>
</gene>
<evidence type="ECO:0000313" key="4">
    <source>
        <dbReference type="EMBL" id="ANM44884.1"/>
    </source>
</evidence>
<feature type="domain" description="Putative phage head-tail joining protein C-terminal" evidence="3">
    <location>
        <begin position="204"/>
        <end position="469"/>
    </location>
</feature>
<evidence type="ECO:0000259" key="3">
    <source>
        <dbReference type="Pfam" id="PF24215"/>
    </source>
</evidence>
<accession>A0A192Y4Q6</accession>
<dbReference type="InterPro" id="IPR057114">
    <property type="entry name" value="Phage_H_T_join_C"/>
</dbReference>
<feature type="compositionally biased region" description="Basic and acidic residues" evidence="1">
    <location>
        <begin position="343"/>
        <end position="357"/>
    </location>
</feature>
<proteinExistence type="predicted"/>
<feature type="region of interest" description="Disordered" evidence="1">
    <location>
        <begin position="343"/>
        <end position="362"/>
    </location>
</feature>
<feature type="domain" description="Putative phage head-tail joining protein N-terminal" evidence="2">
    <location>
        <begin position="29"/>
        <end position="197"/>
    </location>
</feature>
<evidence type="ECO:0000256" key="1">
    <source>
        <dbReference type="SAM" id="MobiDB-lite"/>
    </source>
</evidence>
<organism evidence="4 5">
    <name type="scientific">Pseudomonas phage KTN4</name>
    <dbReference type="NCBI Taxonomy" id="1862701"/>
    <lineage>
        <taxon>Viruses</taxon>
        <taxon>Duplodnaviria</taxon>
        <taxon>Heunggongvirae</taxon>
        <taxon>Uroviricota</taxon>
        <taxon>Caudoviricetes</taxon>
        <taxon>Chimalliviridae</taxon>
        <taxon>Phikzvirus</taxon>
        <taxon>Phikzvirus phiKZ</taxon>
    </lineage>
</organism>
<dbReference type="Proteomes" id="UP000224336">
    <property type="component" value="Segment"/>
</dbReference>
<reference evidence="4 5" key="1">
    <citation type="journal article" date="2016" name="Sci. Rep.">
        <title>A proposed integrated approach for the preclinical evaluation of phage therapy in Pseudomonas infections.</title>
        <authorList>
            <person name="Danis-Wlodarczyk K."/>
            <person name="Vandenheuvel D."/>
            <person name="Jang H.B."/>
            <person name="Briers Y."/>
            <person name="Olszak T."/>
            <person name="Arabski M."/>
            <person name="Wasik S."/>
            <person name="Drabik M."/>
            <person name="Higgins G."/>
            <person name="Tyrrell J."/>
            <person name="Harvey B.J."/>
            <person name="Noben J.P."/>
            <person name="Lavigne R."/>
            <person name="Drulis-Kawa Z."/>
        </authorList>
    </citation>
    <scope>NUCLEOTIDE SEQUENCE [LARGE SCALE GENOMIC DNA]</scope>
</reference>
<evidence type="ECO:0000259" key="2">
    <source>
        <dbReference type="Pfam" id="PF24214"/>
    </source>
</evidence>
<dbReference type="Pfam" id="PF24214">
    <property type="entry name" value="Phage_H_T_join_2"/>
    <property type="match status" value="1"/>
</dbReference>
<dbReference type="InterPro" id="IPR057113">
    <property type="entry name" value="Phage_H_T_join_N"/>
</dbReference>